<protein>
    <submittedName>
        <fullName evidence="1">Uncharacterized protein</fullName>
    </submittedName>
</protein>
<dbReference type="Proteomes" id="UP000229570">
    <property type="component" value="Unassembled WGS sequence"/>
</dbReference>
<accession>A0A2H0KQ71</accession>
<evidence type="ECO:0000313" key="2">
    <source>
        <dbReference type="Proteomes" id="UP000229570"/>
    </source>
</evidence>
<gene>
    <name evidence="1" type="ORF">COV86_01875</name>
</gene>
<feature type="non-terminal residue" evidence="1">
    <location>
        <position position="306"/>
    </location>
</feature>
<organism evidence="1 2">
    <name type="scientific">Candidatus Roizmanbacteria bacterium CG11_big_fil_rev_8_21_14_0_20_35_14</name>
    <dbReference type="NCBI Taxonomy" id="1974855"/>
    <lineage>
        <taxon>Bacteria</taxon>
        <taxon>Candidatus Roizmaniibacteriota</taxon>
    </lineage>
</organism>
<reference evidence="1 2" key="1">
    <citation type="submission" date="2017-09" db="EMBL/GenBank/DDBJ databases">
        <title>Depth-based differentiation of microbial function through sediment-hosted aquifers and enrichment of novel symbionts in the deep terrestrial subsurface.</title>
        <authorList>
            <person name="Probst A.J."/>
            <person name="Ladd B."/>
            <person name="Jarett J.K."/>
            <person name="Geller-Mcgrath D.E."/>
            <person name="Sieber C.M."/>
            <person name="Emerson J.B."/>
            <person name="Anantharaman K."/>
            <person name="Thomas B.C."/>
            <person name="Malmstrom R."/>
            <person name="Stieglmeier M."/>
            <person name="Klingl A."/>
            <person name="Woyke T."/>
            <person name="Ryan C.M."/>
            <person name="Banfield J.F."/>
        </authorList>
    </citation>
    <scope>NUCLEOTIDE SEQUENCE [LARGE SCALE GENOMIC DNA]</scope>
    <source>
        <strain evidence="1">CG11_big_fil_rev_8_21_14_0_20_35_14</strain>
    </source>
</reference>
<dbReference type="EMBL" id="PCVL01000021">
    <property type="protein sequence ID" value="PIQ72673.1"/>
    <property type="molecule type" value="Genomic_DNA"/>
</dbReference>
<dbReference type="AlphaFoldDB" id="A0A2H0KQ71"/>
<comment type="caution">
    <text evidence="1">The sequence shown here is derived from an EMBL/GenBank/DDBJ whole genome shotgun (WGS) entry which is preliminary data.</text>
</comment>
<proteinExistence type="predicted"/>
<sequence>MDEHHENPSPKKDFPKSSLLKEIPTYFPITLNHQGHFTTDTNNLKSWKDSLSLKTFNQLLLTTDNNFDDLSLASTISFLSDPHRHNIDWLYSTTGRERKKQLKKLFTAFRETTLDIFSEKKEASQKLKPSLNEALSKSKGSSLNFSQVDHQITTILYEKIYPLYPRPSNKDLEGFLKHPGVATSISALRKLFFVKLLDDQLGSLKLERENPLSLSPSSDIWNKMQSHVDLYYDFGKKPIPLVKFIDLSDIEIVNQLAFLAAENRLRTNSQDFKEGIIQGKKTEDGKEFSYRLPISEKPEEQLAFGG</sequence>
<evidence type="ECO:0000313" key="1">
    <source>
        <dbReference type="EMBL" id="PIQ72673.1"/>
    </source>
</evidence>
<name>A0A2H0KQ71_9BACT</name>